<keyword evidence="1" id="KW-0472">Membrane</keyword>
<sequence length="157" mass="17543">MTVMTSPKGCLLVVEETGDFILPPFPSEWITGWMGQGVALPEPRNKGPALNTVQEQTFPYQPWGKASDAELLLDPIRWNFLFFILSFFSFLFFLRRSLTLSPRLERSGVISAHCKLRLPGSLYSPTSASRVAGTTGACHHVQLNFCIFFSRDGVLLC</sequence>
<dbReference type="PANTHER" id="PTHR12138">
    <property type="entry name" value="PRIMATE-EXPANDED PROTEIN FAMILY"/>
    <property type="match status" value="1"/>
</dbReference>
<proteinExistence type="predicted"/>
<dbReference type="Proteomes" id="UP000006718">
    <property type="component" value="Chromosome 4"/>
</dbReference>
<reference evidence="2" key="3">
    <citation type="submission" date="2025-08" db="UniProtKB">
        <authorList>
            <consortium name="Ensembl"/>
        </authorList>
    </citation>
    <scope>IDENTIFICATION</scope>
    <source>
        <strain evidence="2">17573</strain>
    </source>
</reference>
<dbReference type="VEuPathDB" id="HostDB:ENSMMUG00000050903"/>
<evidence type="ECO:0000313" key="2">
    <source>
        <dbReference type="Ensembl" id="ENSMMUP00000078038.1"/>
    </source>
</evidence>
<reference evidence="2" key="2">
    <citation type="submission" date="2019-01" db="EMBL/GenBank/DDBJ databases">
        <authorList>
            <person name="Graves T."/>
            <person name="Eichler E.E."/>
            <person name="Wilson R.K."/>
        </authorList>
    </citation>
    <scope>NUCLEOTIDE SEQUENCE [LARGE SCALE GENOMIC DNA]</scope>
    <source>
        <strain evidence="2">17573</strain>
    </source>
</reference>
<dbReference type="PANTHER" id="PTHR12138:SF148">
    <property type="entry name" value="SECRETED PROTEIN"/>
    <property type="match status" value="1"/>
</dbReference>
<dbReference type="Bgee" id="ENSMMUG00000050903">
    <property type="expression patterns" value="Expressed in primary visual cortex and 7 other cell types or tissues"/>
</dbReference>
<keyword evidence="3" id="KW-1185">Reference proteome</keyword>
<dbReference type="AlphaFoldDB" id="A0A5F8AKW3"/>
<keyword evidence="1" id="KW-1133">Transmembrane helix</keyword>
<protein>
    <submittedName>
        <fullName evidence="2">Uncharacterized protein</fullName>
    </submittedName>
</protein>
<dbReference type="GeneTree" id="ENSGT00940000163505"/>
<organism evidence="2 3">
    <name type="scientific">Macaca mulatta</name>
    <name type="common">Rhesus macaque</name>
    <dbReference type="NCBI Taxonomy" id="9544"/>
    <lineage>
        <taxon>Eukaryota</taxon>
        <taxon>Metazoa</taxon>
        <taxon>Chordata</taxon>
        <taxon>Craniata</taxon>
        <taxon>Vertebrata</taxon>
        <taxon>Euteleostomi</taxon>
        <taxon>Mammalia</taxon>
        <taxon>Eutheria</taxon>
        <taxon>Euarchontoglires</taxon>
        <taxon>Primates</taxon>
        <taxon>Haplorrhini</taxon>
        <taxon>Catarrhini</taxon>
        <taxon>Cercopithecidae</taxon>
        <taxon>Cercopithecinae</taxon>
        <taxon>Macaca</taxon>
    </lineage>
</organism>
<reference evidence="3" key="1">
    <citation type="journal article" date="2007" name="Science">
        <title>Evolutionary and biomedical insights from the rhesus macaque genome.</title>
        <authorList>
            <person name="Gibbs R.A."/>
            <person name="Rogers J."/>
            <person name="Katze M.G."/>
            <person name="Bumgarner R."/>
            <person name="Weinstock G.M."/>
            <person name="Mardis E.R."/>
            <person name="Remington K.A."/>
            <person name="Strausberg R.L."/>
            <person name="Venter J.C."/>
            <person name="Wilson R.K."/>
            <person name="Batzer M.A."/>
            <person name="Bustamante C.D."/>
            <person name="Eichler E.E."/>
            <person name="Hahn M.W."/>
            <person name="Hardison R.C."/>
            <person name="Makova K.D."/>
            <person name="Miller W."/>
            <person name="Milosavljevic A."/>
            <person name="Palermo R.E."/>
            <person name="Siepel A."/>
            <person name="Sikela J.M."/>
            <person name="Attaway T."/>
            <person name="Bell S."/>
            <person name="Bernard K.E."/>
            <person name="Buhay C.J."/>
            <person name="Chandrabose M.N."/>
            <person name="Dao M."/>
            <person name="Davis C."/>
            <person name="Delehaunty K.D."/>
            <person name="Ding Y."/>
            <person name="Dinh H.H."/>
            <person name="Dugan-Rocha S."/>
            <person name="Fulton L.A."/>
            <person name="Gabisi R.A."/>
            <person name="Garner T.T."/>
            <person name="Godfrey J."/>
            <person name="Hawes A.C."/>
            <person name="Hernandez J."/>
            <person name="Hines S."/>
            <person name="Holder M."/>
            <person name="Hume J."/>
            <person name="Jhangiani S.N."/>
            <person name="Joshi V."/>
            <person name="Khan Z.M."/>
            <person name="Kirkness E.F."/>
            <person name="Cree A."/>
            <person name="Fowler R.G."/>
            <person name="Lee S."/>
            <person name="Lewis L.R."/>
            <person name="Li Z."/>
            <person name="Liu Y.-S."/>
            <person name="Moore S.M."/>
            <person name="Muzny D."/>
            <person name="Nazareth L.V."/>
            <person name="Ngo D.N."/>
            <person name="Okwuonu G.O."/>
            <person name="Pai G."/>
            <person name="Parker D."/>
            <person name="Paul H.A."/>
            <person name="Pfannkoch C."/>
            <person name="Pohl C.S."/>
            <person name="Rogers Y.-H.C."/>
            <person name="Ruiz S.J."/>
            <person name="Sabo A."/>
            <person name="Santibanez J."/>
            <person name="Schneider B.W."/>
            <person name="Smith S.M."/>
            <person name="Sodergren E."/>
            <person name="Svatek A.F."/>
            <person name="Utterback T.R."/>
            <person name="Vattathil S."/>
            <person name="Warren W."/>
            <person name="White C.S."/>
            <person name="Chinwalla A.T."/>
            <person name="Feng Y."/>
            <person name="Halpern A.L."/>
            <person name="Hillier L.W."/>
            <person name="Huang X."/>
            <person name="Minx P."/>
            <person name="Nelson J.O."/>
            <person name="Pepin K.H."/>
            <person name="Qin X."/>
            <person name="Sutton G.G."/>
            <person name="Venter E."/>
            <person name="Walenz B.P."/>
            <person name="Wallis J.W."/>
            <person name="Worley K.C."/>
            <person name="Yang S.-P."/>
            <person name="Jones S.M."/>
            <person name="Marra M.A."/>
            <person name="Rocchi M."/>
            <person name="Schein J.E."/>
            <person name="Baertsch R."/>
            <person name="Clarke L."/>
            <person name="Csuros M."/>
            <person name="Glasscock J."/>
            <person name="Harris R.A."/>
            <person name="Havlak P."/>
            <person name="Jackson A.R."/>
            <person name="Jiang H."/>
            <person name="Liu Y."/>
            <person name="Messina D.N."/>
            <person name="Shen Y."/>
            <person name="Song H.X.-Z."/>
            <person name="Wylie T."/>
            <person name="Zhang L."/>
            <person name="Birney E."/>
            <person name="Han K."/>
            <person name="Konkel M.K."/>
            <person name="Lee J."/>
            <person name="Smit A.F.A."/>
            <person name="Ullmer B."/>
            <person name="Wang H."/>
            <person name="Xing J."/>
            <person name="Burhans R."/>
            <person name="Cheng Z."/>
            <person name="Karro J.E."/>
            <person name="Ma J."/>
            <person name="Raney B."/>
            <person name="She X."/>
            <person name="Cox M.J."/>
            <person name="Demuth J.P."/>
            <person name="Dumas L.J."/>
            <person name="Han S.-G."/>
            <person name="Hopkins J."/>
            <person name="Karimpour-Fard A."/>
            <person name="Kim Y.H."/>
            <person name="Pollack J.R."/>
            <person name="Vinar T."/>
            <person name="Addo-Quaye C."/>
            <person name="Degenhardt J."/>
            <person name="Denby A."/>
            <person name="Hubisz M.J."/>
            <person name="Indap A."/>
            <person name="Kosiol C."/>
            <person name="Lahn B.T."/>
            <person name="Lawson H.A."/>
            <person name="Marklein A."/>
            <person name="Nielsen R."/>
            <person name="Vallender E.J."/>
            <person name="Clark A.G."/>
            <person name="Ferguson B."/>
            <person name="Hernandez R.D."/>
            <person name="Hirani K."/>
            <person name="Kehrer-Sawatzki H."/>
            <person name="Kolb J."/>
            <person name="Patil S."/>
            <person name="Pu L.-L."/>
            <person name="Ren Y."/>
            <person name="Smith D.G."/>
            <person name="Wheeler D.A."/>
            <person name="Schenck I."/>
            <person name="Ball E.V."/>
            <person name="Chen R."/>
            <person name="Cooper D.N."/>
            <person name="Giardine B."/>
            <person name="Hsu F."/>
            <person name="Kent W.J."/>
            <person name="Lesk A."/>
            <person name="Nelson D.L."/>
            <person name="O'brien W.E."/>
            <person name="Pruefer K."/>
            <person name="Stenson P.D."/>
            <person name="Wallace J.C."/>
            <person name="Ke H."/>
            <person name="Liu X.-M."/>
            <person name="Wang P."/>
            <person name="Xiang A.P."/>
            <person name="Yang F."/>
            <person name="Barber G.P."/>
            <person name="Haussler D."/>
            <person name="Karolchik D."/>
            <person name="Kern A.D."/>
            <person name="Kuhn R.M."/>
            <person name="Smith K.E."/>
            <person name="Zwieg A.S."/>
        </authorList>
    </citation>
    <scope>NUCLEOTIDE SEQUENCE [LARGE SCALE GENOMIC DNA]</scope>
    <source>
        <strain evidence="3">17573</strain>
    </source>
</reference>
<keyword evidence="1" id="KW-0812">Transmembrane</keyword>
<dbReference type="InParanoid" id="A0A5F8AKW3"/>
<accession>A0A5F8AKW3</accession>
<name>A0A5F8AKW3_MACMU</name>
<evidence type="ECO:0000313" key="3">
    <source>
        <dbReference type="Proteomes" id="UP000006718"/>
    </source>
</evidence>
<evidence type="ECO:0000256" key="1">
    <source>
        <dbReference type="SAM" id="Phobius"/>
    </source>
</evidence>
<dbReference type="Ensembl" id="ENSMMUT00000104160.1">
    <property type="protein sequence ID" value="ENSMMUP00000078038.1"/>
    <property type="gene ID" value="ENSMMUG00000050903.1"/>
</dbReference>
<dbReference type="STRING" id="9544.ENSMMUP00000078038"/>
<feature type="transmembrane region" description="Helical" evidence="1">
    <location>
        <begin position="76"/>
        <end position="94"/>
    </location>
</feature>
<reference evidence="2" key="4">
    <citation type="submission" date="2025-09" db="UniProtKB">
        <authorList>
            <consortium name="Ensembl"/>
        </authorList>
    </citation>
    <scope>IDENTIFICATION</scope>
    <source>
        <strain evidence="2">17573</strain>
    </source>
</reference>